<gene>
    <name evidence="8" type="primary">wzxC</name>
    <name evidence="8" type="ORF">GCM10023187_33340</name>
</gene>
<dbReference type="Pfam" id="PF13440">
    <property type="entry name" value="Polysacc_synt_3"/>
    <property type="match status" value="1"/>
</dbReference>
<evidence type="ECO:0000313" key="9">
    <source>
        <dbReference type="Proteomes" id="UP001500936"/>
    </source>
</evidence>
<feature type="transmembrane region" description="Helical" evidence="7">
    <location>
        <begin position="79"/>
        <end position="106"/>
    </location>
</feature>
<accession>A0ABP8KM06</accession>
<feature type="transmembrane region" description="Helical" evidence="7">
    <location>
        <begin position="292"/>
        <end position="314"/>
    </location>
</feature>
<feature type="transmembrane region" description="Helical" evidence="7">
    <location>
        <begin position="326"/>
        <end position="348"/>
    </location>
</feature>
<keyword evidence="9" id="KW-1185">Reference proteome</keyword>
<dbReference type="EMBL" id="BAABHB010000006">
    <property type="protein sequence ID" value="GAA4409692.1"/>
    <property type="molecule type" value="Genomic_DNA"/>
</dbReference>
<feature type="transmembrane region" description="Helical" evidence="7">
    <location>
        <begin position="12"/>
        <end position="33"/>
    </location>
</feature>
<feature type="transmembrane region" description="Helical" evidence="7">
    <location>
        <begin position="413"/>
        <end position="434"/>
    </location>
</feature>
<evidence type="ECO:0000256" key="3">
    <source>
        <dbReference type="ARBA" id="ARBA00022475"/>
    </source>
</evidence>
<organism evidence="8 9">
    <name type="scientific">Nibrella viscosa</name>
    <dbReference type="NCBI Taxonomy" id="1084524"/>
    <lineage>
        <taxon>Bacteria</taxon>
        <taxon>Pseudomonadati</taxon>
        <taxon>Bacteroidota</taxon>
        <taxon>Cytophagia</taxon>
        <taxon>Cytophagales</taxon>
        <taxon>Spirosomataceae</taxon>
        <taxon>Nibrella</taxon>
    </lineage>
</organism>
<keyword evidence="4 7" id="KW-0812">Transmembrane</keyword>
<dbReference type="InterPro" id="IPR050833">
    <property type="entry name" value="Poly_Biosynth_Transport"/>
</dbReference>
<dbReference type="NCBIfam" id="NF007773">
    <property type="entry name" value="PRK10459.1"/>
    <property type="match status" value="1"/>
</dbReference>
<evidence type="ECO:0000256" key="4">
    <source>
        <dbReference type="ARBA" id="ARBA00022692"/>
    </source>
</evidence>
<feature type="transmembrane region" description="Helical" evidence="7">
    <location>
        <begin position="380"/>
        <end position="401"/>
    </location>
</feature>
<evidence type="ECO:0000256" key="5">
    <source>
        <dbReference type="ARBA" id="ARBA00022989"/>
    </source>
</evidence>
<keyword evidence="3" id="KW-1003">Cell membrane</keyword>
<feature type="transmembrane region" description="Helical" evidence="7">
    <location>
        <begin position="146"/>
        <end position="164"/>
    </location>
</feature>
<dbReference type="RefSeq" id="WP_345268982.1">
    <property type="nucleotide sequence ID" value="NZ_BAABHB010000006.1"/>
</dbReference>
<evidence type="ECO:0000313" key="8">
    <source>
        <dbReference type="EMBL" id="GAA4409692.1"/>
    </source>
</evidence>
<evidence type="ECO:0000256" key="7">
    <source>
        <dbReference type="SAM" id="Phobius"/>
    </source>
</evidence>
<evidence type="ECO:0000256" key="2">
    <source>
        <dbReference type="ARBA" id="ARBA00007430"/>
    </source>
</evidence>
<dbReference type="PANTHER" id="PTHR30250:SF10">
    <property type="entry name" value="LIPOPOLYSACCHARIDE BIOSYNTHESIS PROTEIN WZXC"/>
    <property type="match status" value="1"/>
</dbReference>
<dbReference type="CDD" id="cd13127">
    <property type="entry name" value="MATE_tuaB_like"/>
    <property type="match status" value="1"/>
</dbReference>
<feature type="transmembrane region" description="Helical" evidence="7">
    <location>
        <begin position="446"/>
        <end position="466"/>
    </location>
</feature>
<comment type="similarity">
    <text evidence="2">Belongs to the polysaccharide synthase family.</text>
</comment>
<proteinExistence type="inferred from homology"/>
<dbReference type="Proteomes" id="UP001500936">
    <property type="component" value="Unassembled WGS sequence"/>
</dbReference>
<name>A0ABP8KM06_9BACT</name>
<evidence type="ECO:0000256" key="6">
    <source>
        <dbReference type="ARBA" id="ARBA00023136"/>
    </source>
</evidence>
<keyword evidence="5 7" id="KW-1133">Transmembrane helix</keyword>
<keyword evidence="6 7" id="KW-0472">Membrane</keyword>
<protein>
    <submittedName>
        <fullName evidence="8">Colanic acid undecaprenyl disphosphate flippase WzxC</fullName>
    </submittedName>
</protein>
<comment type="caution">
    <text evidence="8">The sequence shown here is derived from an EMBL/GenBank/DDBJ whole genome shotgun (WGS) entry which is preliminary data.</text>
</comment>
<feature type="transmembrane region" description="Helical" evidence="7">
    <location>
        <begin position="39"/>
        <end position="58"/>
    </location>
</feature>
<feature type="transmembrane region" description="Helical" evidence="7">
    <location>
        <begin position="118"/>
        <end position="134"/>
    </location>
</feature>
<dbReference type="PANTHER" id="PTHR30250">
    <property type="entry name" value="PST FAMILY PREDICTED COLANIC ACID TRANSPORTER"/>
    <property type="match status" value="1"/>
</dbReference>
<comment type="subcellular location">
    <subcellularLocation>
        <location evidence="1">Cell membrane</location>
        <topology evidence="1">Multi-pass membrane protein</topology>
    </subcellularLocation>
</comment>
<reference evidence="9" key="1">
    <citation type="journal article" date="2019" name="Int. J. Syst. Evol. Microbiol.">
        <title>The Global Catalogue of Microorganisms (GCM) 10K type strain sequencing project: providing services to taxonomists for standard genome sequencing and annotation.</title>
        <authorList>
            <consortium name="The Broad Institute Genomics Platform"/>
            <consortium name="The Broad Institute Genome Sequencing Center for Infectious Disease"/>
            <person name="Wu L."/>
            <person name="Ma J."/>
        </authorList>
    </citation>
    <scope>NUCLEOTIDE SEQUENCE [LARGE SCALE GENOMIC DNA]</scope>
    <source>
        <strain evidence="9">JCM 17925</strain>
    </source>
</reference>
<evidence type="ECO:0000256" key="1">
    <source>
        <dbReference type="ARBA" id="ARBA00004651"/>
    </source>
</evidence>
<feature type="transmembrane region" description="Helical" evidence="7">
    <location>
        <begin position="355"/>
        <end position="374"/>
    </location>
</feature>
<sequence length="476" mass="53067">MSNAQKAISGGKWITVSTAVSTIFQFVQVTILARILDPAAFGLVSVSTLIINFFYIFSNLGFSNSIIYKQEDDKKVLSSLYILSLMMGVFIFALVYLSAPLIIAYYKEPRLDPVVKLASLYFLIIYFGQLYLFLMQKELQFRQIAIMEISGAVVGTAVAITLAYNGHGEFSLIYGQLAMHTVRTALQILFGRKLFTPQFYFNFGLIKEHIRFGVYNVGDGLLGFIQGNSDNIIIGGLLGVKPLGYYTVAYQLAVFPITKLNPIILQVAYPILAKMKEDASELKRSYIKILDLISYLNLPLLAGLFITADGLVPLVYGPGWEPTLPLIKIFVFQSFFSCLAHPLFTLAFTKGKPNLLFYLNLITLAVKIPLLFVFGKYWGVIGIALAFLTATIINLVINFFMAHSLIGSFFRDFVANILKPLTFCLLMVGLIALYKLAFGHEGPIHLFVQIALGGLVFVGLTLRYKLSLAEIKAFRR</sequence>